<dbReference type="RefSeq" id="WP_090098960.1">
    <property type="nucleotide sequence ID" value="NZ_FNIX01000007.1"/>
</dbReference>
<evidence type="ECO:0000256" key="2">
    <source>
        <dbReference type="ARBA" id="ARBA00022448"/>
    </source>
</evidence>
<feature type="domain" description="ABC transporter" evidence="5">
    <location>
        <begin position="3"/>
        <end position="201"/>
    </location>
</feature>
<evidence type="ECO:0000256" key="1">
    <source>
        <dbReference type="ARBA" id="ARBA00005417"/>
    </source>
</evidence>
<dbReference type="InterPro" id="IPR003439">
    <property type="entry name" value="ABC_transporter-like_ATP-bd"/>
</dbReference>
<dbReference type="Proteomes" id="UP000199691">
    <property type="component" value="Unassembled WGS sequence"/>
</dbReference>
<dbReference type="InterPro" id="IPR027417">
    <property type="entry name" value="P-loop_NTPase"/>
</dbReference>
<evidence type="ECO:0000256" key="4">
    <source>
        <dbReference type="ARBA" id="ARBA00022840"/>
    </source>
</evidence>
<keyword evidence="4" id="KW-0067">ATP-binding</keyword>
<dbReference type="SMART" id="SM00382">
    <property type="entry name" value="AAA"/>
    <property type="match status" value="1"/>
</dbReference>
<accession>A0A1H0RY77</accession>
<protein>
    <submittedName>
        <fullName evidence="6">ABC transporter</fullName>
    </submittedName>
</protein>
<comment type="similarity">
    <text evidence="1">Belongs to the ABC transporter superfamily.</text>
</comment>
<sequence length="201" mass="20724">MSLAVGDAGFGYGPVPLFSGLSFNVAPGEAVAVVGANGAGKSTLLRCLAGAEVLDSGSVLIGGASLDESSAAFRTAVASLLDDADHFPDLSVVEHLRLLASLHSSPFDVLALLEEVGLAAVADQLPPTLSSGQRHRLGLASCFVRPRSVLVLDEPEQRLDASGRAWLRSRLLAEKAAGVAVVFASHDQELVEAVACRTVVL</sequence>
<dbReference type="CDD" id="cd03230">
    <property type="entry name" value="ABC_DR_subfamily_A"/>
    <property type="match status" value="1"/>
</dbReference>
<evidence type="ECO:0000259" key="5">
    <source>
        <dbReference type="PROSITE" id="PS50893"/>
    </source>
</evidence>
<evidence type="ECO:0000313" key="6">
    <source>
        <dbReference type="EMBL" id="SDP34522.1"/>
    </source>
</evidence>
<dbReference type="InterPro" id="IPR003593">
    <property type="entry name" value="AAA+_ATPase"/>
</dbReference>
<dbReference type="SUPFAM" id="SSF52540">
    <property type="entry name" value="P-loop containing nucleoside triphosphate hydrolases"/>
    <property type="match status" value="1"/>
</dbReference>
<dbReference type="Pfam" id="PF00005">
    <property type="entry name" value="ABC_tran"/>
    <property type="match status" value="1"/>
</dbReference>
<evidence type="ECO:0000313" key="7">
    <source>
        <dbReference type="Proteomes" id="UP000199691"/>
    </source>
</evidence>
<dbReference type="EMBL" id="FNIX01000007">
    <property type="protein sequence ID" value="SDP34522.1"/>
    <property type="molecule type" value="Genomic_DNA"/>
</dbReference>
<dbReference type="STRING" id="641025.SAMN05421507_107137"/>
<dbReference type="OrthoDB" id="6198786at2"/>
<dbReference type="GO" id="GO:0005524">
    <property type="term" value="F:ATP binding"/>
    <property type="evidence" value="ECO:0007669"/>
    <property type="project" value="UniProtKB-KW"/>
</dbReference>
<proteinExistence type="inferred from homology"/>
<dbReference type="GO" id="GO:0016887">
    <property type="term" value="F:ATP hydrolysis activity"/>
    <property type="evidence" value="ECO:0007669"/>
    <property type="project" value="InterPro"/>
</dbReference>
<keyword evidence="2" id="KW-0813">Transport</keyword>
<gene>
    <name evidence="6" type="ORF">SAMN05421507_107137</name>
</gene>
<keyword evidence="7" id="KW-1185">Reference proteome</keyword>
<dbReference type="PANTHER" id="PTHR43335">
    <property type="entry name" value="ABC TRANSPORTER, ATP-BINDING PROTEIN"/>
    <property type="match status" value="1"/>
</dbReference>
<organism evidence="6 7">
    <name type="scientific">Lentzea jiangxiensis</name>
    <dbReference type="NCBI Taxonomy" id="641025"/>
    <lineage>
        <taxon>Bacteria</taxon>
        <taxon>Bacillati</taxon>
        <taxon>Actinomycetota</taxon>
        <taxon>Actinomycetes</taxon>
        <taxon>Pseudonocardiales</taxon>
        <taxon>Pseudonocardiaceae</taxon>
        <taxon>Lentzea</taxon>
    </lineage>
</organism>
<dbReference type="AlphaFoldDB" id="A0A1H0RY77"/>
<name>A0A1H0RY77_9PSEU</name>
<keyword evidence="3" id="KW-0547">Nucleotide-binding</keyword>
<dbReference type="Gene3D" id="3.40.50.300">
    <property type="entry name" value="P-loop containing nucleotide triphosphate hydrolases"/>
    <property type="match status" value="1"/>
</dbReference>
<reference evidence="7" key="1">
    <citation type="submission" date="2016-10" db="EMBL/GenBank/DDBJ databases">
        <authorList>
            <person name="Varghese N."/>
            <person name="Submissions S."/>
        </authorList>
    </citation>
    <scope>NUCLEOTIDE SEQUENCE [LARGE SCALE GENOMIC DNA]</scope>
    <source>
        <strain evidence="7">CGMCC 4.6609</strain>
    </source>
</reference>
<evidence type="ECO:0000256" key="3">
    <source>
        <dbReference type="ARBA" id="ARBA00022741"/>
    </source>
</evidence>
<dbReference type="PROSITE" id="PS50893">
    <property type="entry name" value="ABC_TRANSPORTER_2"/>
    <property type="match status" value="1"/>
</dbReference>